<dbReference type="SUPFAM" id="SSF54909">
    <property type="entry name" value="Dimeric alpha+beta barrel"/>
    <property type="match status" value="1"/>
</dbReference>
<dbReference type="Proteomes" id="UP000288587">
    <property type="component" value="Unassembled WGS sequence"/>
</dbReference>
<evidence type="ECO:0000256" key="1">
    <source>
        <dbReference type="ARBA" id="ARBA00007689"/>
    </source>
</evidence>
<dbReference type="Gene3D" id="3.30.70.1060">
    <property type="entry name" value="Dimeric alpha+beta barrel"/>
    <property type="match status" value="1"/>
</dbReference>
<proteinExistence type="inferred from homology"/>
<accession>A0A3S2UIN7</accession>
<keyword evidence="4" id="KW-1185">Reference proteome</keyword>
<name>A0A3S2UIN7_9BURK</name>
<sequence length="113" mass="11630">MAKYLITFPSAAMVAPPEEMEAVGRASRAVIAAAKAAGVYVFAGGIDASVPAVRVAGDGAVTPGPYPERPLLDGGFAVLELPDRAAALDWAARLAAGCRCAQELRVFLFDPLS</sequence>
<feature type="domain" description="YCII-related" evidence="2">
    <location>
        <begin position="15"/>
        <end position="94"/>
    </location>
</feature>
<evidence type="ECO:0000313" key="3">
    <source>
        <dbReference type="EMBL" id="RVT88711.1"/>
    </source>
</evidence>
<reference evidence="3 4" key="1">
    <citation type="submission" date="2019-01" db="EMBL/GenBank/DDBJ databases">
        <authorList>
            <person name="Chen W.-M."/>
        </authorList>
    </citation>
    <scope>NUCLEOTIDE SEQUENCE [LARGE SCALE GENOMIC DNA]</scope>
    <source>
        <strain evidence="3 4">CCP-18</strain>
    </source>
</reference>
<comment type="caution">
    <text evidence="3">The sequence shown here is derived from an EMBL/GenBank/DDBJ whole genome shotgun (WGS) entry which is preliminary data.</text>
</comment>
<protein>
    <submittedName>
        <fullName evidence="3">Transcription initiation protein</fullName>
    </submittedName>
</protein>
<dbReference type="InterPro" id="IPR005545">
    <property type="entry name" value="YCII"/>
</dbReference>
<organism evidence="3 4">
    <name type="scientific">Inhella crocodyli</name>
    <dbReference type="NCBI Taxonomy" id="2499851"/>
    <lineage>
        <taxon>Bacteria</taxon>
        <taxon>Pseudomonadati</taxon>
        <taxon>Pseudomonadota</taxon>
        <taxon>Betaproteobacteria</taxon>
        <taxon>Burkholderiales</taxon>
        <taxon>Sphaerotilaceae</taxon>
        <taxon>Inhella</taxon>
    </lineage>
</organism>
<dbReference type="EMBL" id="SACM01000001">
    <property type="protein sequence ID" value="RVT88711.1"/>
    <property type="molecule type" value="Genomic_DNA"/>
</dbReference>
<gene>
    <name evidence="3" type="ORF">EOD73_07020</name>
</gene>
<dbReference type="OrthoDB" id="9807535at2"/>
<dbReference type="InterPro" id="IPR011008">
    <property type="entry name" value="Dimeric_a/b-barrel"/>
</dbReference>
<evidence type="ECO:0000313" key="4">
    <source>
        <dbReference type="Proteomes" id="UP000288587"/>
    </source>
</evidence>
<dbReference type="Pfam" id="PF03795">
    <property type="entry name" value="YCII"/>
    <property type="match status" value="1"/>
</dbReference>
<evidence type="ECO:0000259" key="2">
    <source>
        <dbReference type="Pfam" id="PF03795"/>
    </source>
</evidence>
<dbReference type="RefSeq" id="WP_127682159.1">
    <property type="nucleotide sequence ID" value="NZ_SACM01000001.1"/>
</dbReference>
<dbReference type="AlphaFoldDB" id="A0A3S2UIN7"/>
<comment type="similarity">
    <text evidence="1">Belongs to the YciI family.</text>
</comment>